<dbReference type="AlphaFoldDB" id="A0A371FXZ2"/>
<dbReference type="EMBL" id="QJKJ01007431">
    <property type="protein sequence ID" value="RDX83199.1"/>
    <property type="molecule type" value="Genomic_DNA"/>
</dbReference>
<reference evidence="1" key="1">
    <citation type="submission" date="2018-05" db="EMBL/GenBank/DDBJ databases">
        <title>Draft genome of Mucuna pruriens seed.</title>
        <authorList>
            <person name="Nnadi N.E."/>
            <person name="Vos R."/>
            <person name="Hasami M.H."/>
            <person name="Devisetty U.K."/>
            <person name="Aguiy J.C."/>
        </authorList>
    </citation>
    <scope>NUCLEOTIDE SEQUENCE [LARGE SCALE GENOMIC DNA]</scope>
    <source>
        <strain evidence="1">JCA_2017</strain>
    </source>
</reference>
<keyword evidence="2" id="KW-1185">Reference proteome</keyword>
<comment type="caution">
    <text evidence="1">The sequence shown here is derived from an EMBL/GenBank/DDBJ whole genome shotgun (WGS) entry which is preliminary data.</text>
</comment>
<evidence type="ECO:0008006" key="3">
    <source>
        <dbReference type="Google" id="ProtNLM"/>
    </source>
</evidence>
<gene>
    <name evidence="1" type="ORF">CR513_35920</name>
</gene>
<name>A0A371FXZ2_MUCPR</name>
<proteinExistence type="predicted"/>
<feature type="non-terminal residue" evidence="1">
    <location>
        <position position="1"/>
    </location>
</feature>
<evidence type="ECO:0000313" key="2">
    <source>
        <dbReference type="Proteomes" id="UP000257109"/>
    </source>
</evidence>
<dbReference type="Proteomes" id="UP000257109">
    <property type="component" value="Unassembled WGS sequence"/>
</dbReference>
<sequence>MTCCCLQKHKLVSFKLNVSFDKSRESYFDQISASGITNICDVINNVTKGSTSSPQNNGGLGLREMNTISQASMVKLGWKLVNNHQDLWVLKVTWPNMKDNLSWRVHNGELTKFWTDMWVPSCGRLLPITLLPLSKVECTMLIAYFTNKVNQ</sequence>
<protein>
    <recommendedName>
        <fullName evidence="3">Reverse transcriptase zinc-binding domain-containing protein</fullName>
    </recommendedName>
</protein>
<dbReference type="OrthoDB" id="1938625at2759"/>
<accession>A0A371FXZ2</accession>
<organism evidence="1 2">
    <name type="scientific">Mucuna pruriens</name>
    <name type="common">Velvet bean</name>
    <name type="synonym">Dolichos pruriens</name>
    <dbReference type="NCBI Taxonomy" id="157652"/>
    <lineage>
        <taxon>Eukaryota</taxon>
        <taxon>Viridiplantae</taxon>
        <taxon>Streptophyta</taxon>
        <taxon>Embryophyta</taxon>
        <taxon>Tracheophyta</taxon>
        <taxon>Spermatophyta</taxon>
        <taxon>Magnoliopsida</taxon>
        <taxon>eudicotyledons</taxon>
        <taxon>Gunneridae</taxon>
        <taxon>Pentapetalae</taxon>
        <taxon>rosids</taxon>
        <taxon>fabids</taxon>
        <taxon>Fabales</taxon>
        <taxon>Fabaceae</taxon>
        <taxon>Papilionoideae</taxon>
        <taxon>50 kb inversion clade</taxon>
        <taxon>NPAAA clade</taxon>
        <taxon>indigoferoid/millettioid clade</taxon>
        <taxon>Phaseoleae</taxon>
        <taxon>Mucuna</taxon>
    </lineage>
</organism>
<evidence type="ECO:0000313" key="1">
    <source>
        <dbReference type="EMBL" id="RDX83199.1"/>
    </source>
</evidence>